<dbReference type="EMBL" id="LN902842">
    <property type="protein sequence ID" value="CDS43048.1"/>
    <property type="molecule type" value="Genomic_DNA"/>
</dbReference>
<evidence type="ECO:0000313" key="2">
    <source>
        <dbReference type="EMBL" id="CDS43048.1"/>
    </source>
</evidence>
<feature type="transmembrane region" description="Helical" evidence="1">
    <location>
        <begin position="12"/>
        <end position="38"/>
    </location>
</feature>
<accession>A0A068YIF1</accession>
<keyword evidence="1" id="KW-0812">Transmembrane</keyword>
<keyword evidence="1" id="KW-0472">Membrane</keyword>
<proteinExistence type="predicted"/>
<keyword evidence="1" id="KW-1133">Transmembrane helix</keyword>
<evidence type="ECO:0000256" key="1">
    <source>
        <dbReference type="SAM" id="Phobius"/>
    </source>
</evidence>
<feature type="transmembrane region" description="Helical" evidence="1">
    <location>
        <begin position="118"/>
        <end position="145"/>
    </location>
</feature>
<dbReference type="Proteomes" id="UP000017246">
    <property type="component" value="Unassembled WGS sequence"/>
</dbReference>
<reference evidence="2" key="2">
    <citation type="submission" date="2015-11" db="EMBL/GenBank/DDBJ databases">
        <authorList>
            <person name="Zhang Y."/>
            <person name="Guo Z."/>
        </authorList>
    </citation>
    <scope>NUCLEOTIDE SEQUENCE</scope>
</reference>
<reference evidence="2" key="1">
    <citation type="journal article" date="2013" name="Nature">
        <title>The genomes of four tapeworm species reveal adaptations to parasitism.</title>
        <authorList>
            <person name="Tsai I.J."/>
            <person name="Zarowiecki M."/>
            <person name="Holroyd N."/>
            <person name="Garciarrubio A."/>
            <person name="Sanchez-Flores A."/>
            <person name="Brooks K.L."/>
            <person name="Tracey A."/>
            <person name="Bobes R.J."/>
            <person name="Fragoso G."/>
            <person name="Sciutto E."/>
            <person name="Aslett M."/>
            <person name="Beasley H."/>
            <person name="Bennett H.M."/>
            <person name="Cai J."/>
            <person name="Camicia F."/>
            <person name="Clark R."/>
            <person name="Cucher M."/>
            <person name="De Silva N."/>
            <person name="Day T.A."/>
            <person name="Deplazes P."/>
            <person name="Estrada K."/>
            <person name="Fernandez C."/>
            <person name="Holland P.W."/>
            <person name="Hou J."/>
            <person name="Hu S."/>
            <person name="Huckvale T."/>
            <person name="Hung S.S."/>
            <person name="Kamenetzky L."/>
            <person name="Keane J.A."/>
            <person name="Kiss F."/>
            <person name="Koziol U."/>
            <person name="Lambert O."/>
            <person name="Liu K."/>
            <person name="Luo X."/>
            <person name="Luo Y."/>
            <person name="Macchiaroli N."/>
            <person name="Nichol S."/>
            <person name="Paps J."/>
            <person name="Parkinson J."/>
            <person name="Pouchkina-Stantcheva N."/>
            <person name="Riddiford N."/>
            <person name="Rosenzvit M."/>
            <person name="Salinas G."/>
            <person name="Wasmuth J.D."/>
            <person name="Zamanian M."/>
            <person name="Zheng Y."/>
            <person name="Cai X."/>
            <person name="Soberon X."/>
            <person name="Olson P.D."/>
            <person name="Laclette J.P."/>
            <person name="Brehm K."/>
            <person name="Berriman M."/>
            <person name="Garciarrubio A."/>
            <person name="Bobes R.J."/>
            <person name="Fragoso G."/>
            <person name="Sanchez-Flores A."/>
            <person name="Estrada K."/>
            <person name="Cevallos M.A."/>
            <person name="Morett E."/>
            <person name="Gonzalez V."/>
            <person name="Portillo T."/>
            <person name="Ochoa-Leyva A."/>
            <person name="Jose M.V."/>
            <person name="Sciutto E."/>
            <person name="Landa A."/>
            <person name="Jimenez L."/>
            <person name="Valdes V."/>
            <person name="Carrero J.C."/>
            <person name="Larralde C."/>
            <person name="Morales-Montor J."/>
            <person name="Limon-Lason J."/>
            <person name="Soberon X."/>
            <person name="Laclette J.P."/>
        </authorList>
    </citation>
    <scope>NUCLEOTIDE SEQUENCE [LARGE SCALE GENOMIC DNA]</scope>
</reference>
<organism evidence="2 3">
    <name type="scientific">Echinococcus multilocularis</name>
    <name type="common">Fox tapeworm</name>
    <dbReference type="NCBI Taxonomy" id="6211"/>
    <lineage>
        <taxon>Eukaryota</taxon>
        <taxon>Metazoa</taxon>
        <taxon>Spiralia</taxon>
        <taxon>Lophotrochozoa</taxon>
        <taxon>Platyhelminthes</taxon>
        <taxon>Cestoda</taxon>
        <taxon>Eucestoda</taxon>
        <taxon>Cyclophyllidea</taxon>
        <taxon>Taeniidae</taxon>
        <taxon>Echinococcus</taxon>
    </lineage>
</organism>
<sequence>MLESQLRYMQISVIALASIYLVLGANVFGVGIYVAYVLKTMPEHDGALIRKPWILGTFSIATTILALIEIGLFLTIILVANETSGISRNASLTNAYKWLATLDNMKNEVELSKRIQSYAIPLGICVNFVAALQIFSGVLACAVIFGI</sequence>
<gene>
    <name evidence="2" type="ORF">EmuJ_001077600</name>
</gene>
<name>A0A068YIF1_ECHMU</name>
<feature type="transmembrane region" description="Helical" evidence="1">
    <location>
        <begin position="58"/>
        <end position="80"/>
    </location>
</feature>
<dbReference type="AlphaFoldDB" id="A0A068YIF1"/>
<dbReference type="OrthoDB" id="10439142at2759"/>
<keyword evidence="3" id="KW-1185">Reference proteome</keyword>
<evidence type="ECO:0000313" key="3">
    <source>
        <dbReference type="Proteomes" id="UP000017246"/>
    </source>
</evidence>
<protein>
    <submittedName>
        <fullName evidence="2">Multicopper oxidase copper binding site</fullName>
    </submittedName>
</protein>